<comment type="caution">
    <text evidence="9">The sequence shown here is derived from an EMBL/GenBank/DDBJ whole genome shotgun (WGS) entry which is preliminary data.</text>
</comment>
<evidence type="ECO:0000313" key="9">
    <source>
        <dbReference type="EMBL" id="OHA62322.1"/>
    </source>
</evidence>
<dbReference type="InterPro" id="IPR031309">
    <property type="entry name" value="Ribosomal_uL5_C"/>
</dbReference>
<keyword evidence="5" id="KW-0820">tRNA-binding</keyword>
<keyword evidence="5" id="KW-0694">RNA-binding</keyword>
<dbReference type="InterPro" id="IPR031310">
    <property type="entry name" value="Ribosomal_uL5_N"/>
</dbReference>
<evidence type="ECO:0000313" key="10">
    <source>
        <dbReference type="Proteomes" id="UP000179245"/>
    </source>
</evidence>
<dbReference type="InterPro" id="IPR022803">
    <property type="entry name" value="Ribosomal_uL5_dom_sf"/>
</dbReference>
<comment type="function">
    <text evidence="5">This is 1 of the proteins that bind and probably mediate the attachment of the 5S RNA into the large ribosomal subunit, where it forms part of the central protuberance. In the 70S ribosome it contacts protein S13 of the 30S subunit (bridge B1b), connecting the 2 subunits; this bridge is implicated in subunit movement. Contacts the P site tRNA; the 5S rRNA and some of its associated proteins might help stabilize positioning of ribosome-bound tRNAs.</text>
</comment>
<name>A0A1G2QQR4_9BACT</name>
<comment type="subunit">
    <text evidence="5">Part of the 50S ribosomal subunit; part of the 5S rRNA/L5/L18/L25 subcomplex. Contacts the 5S rRNA and the P site tRNA. Forms a bridge to the 30S subunit in the 70S ribosome.</text>
</comment>
<comment type="similarity">
    <text evidence="1 5 6">Belongs to the universal ribosomal protein uL5 family.</text>
</comment>
<evidence type="ECO:0000256" key="3">
    <source>
        <dbReference type="ARBA" id="ARBA00023274"/>
    </source>
</evidence>
<dbReference type="Proteomes" id="UP000179245">
    <property type="component" value="Unassembled WGS sequence"/>
</dbReference>
<evidence type="ECO:0000259" key="8">
    <source>
        <dbReference type="Pfam" id="PF00673"/>
    </source>
</evidence>
<dbReference type="GO" id="GO:1990904">
    <property type="term" value="C:ribonucleoprotein complex"/>
    <property type="evidence" value="ECO:0007669"/>
    <property type="project" value="UniProtKB-KW"/>
</dbReference>
<protein>
    <recommendedName>
        <fullName evidence="4 5">Large ribosomal subunit protein uL5</fullName>
    </recommendedName>
</protein>
<evidence type="ECO:0000256" key="2">
    <source>
        <dbReference type="ARBA" id="ARBA00022980"/>
    </source>
</evidence>
<dbReference type="GO" id="GO:0005840">
    <property type="term" value="C:ribosome"/>
    <property type="evidence" value="ECO:0007669"/>
    <property type="project" value="UniProtKB-KW"/>
</dbReference>
<feature type="domain" description="Large ribosomal subunit protein uL5 N-terminal" evidence="7">
    <location>
        <begin position="24"/>
        <end position="86"/>
    </location>
</feature>
<sequence>MLRFRERYRKEVVPALVAKFGYKNQMAAPRIEKVFVNTGFGRLVAGATGDEQKKICQSVLEDLALICGQKPVLTLSKKSIASFKLRKGMAIGAKVTLRGKRMEDFVDRLIRIALPRSRDFQGISPKSIDKEGNLTVGLKEQITFPEISPENTKRIFGLEAIIVTTAKNKEEGTELFRLLGFPIKFS</sequence>
<gene>
    <name evidence="5" type="primary">rplE</name>
    <name evidence="9" type="ORF">A2117_00485</name>
</gene>
<reference evidence="9 10" key="1">
    <citation type="journal article" date="2016" name="Nat. Commun.">
        <title>Thousands of microbial genomes shed light on interconnected biogeochemical processes in an aquifer system.</title>
        <authorList>
            <person name="Anantharaman K."/>
            <person name="Brown C.T."/>
            <person name="Hug L.A."/>
            <person name="Sharon I."/>
            <person name="Castelle C.J."/>
            <person name="Probst A.J."/>
            <person name="Thomas B.C."/>
            <person name="Singh A."/>
            <person name="Wilkins M.J."/>
            <person name="Karaoz U."/>
            <person name="Brodie E.L."/>
            <person name="Williams K.H."/>
            <person name="Hubbard S.S."/>
            <person name="Banfield J.F."/>
        </authorList>
    </citation>
    <scope>NUCLEOTIDE SEQUENCE [LARGE SCALE GENOMIC DNA]</scope>
</reference>
<keyword evidence="5" id="KW-0699">rRNA-binding</keyword>
<dbReference type="NCBIfam" id="NF000585">
    <property type="entry name" value="PRK00010.1"/>
    <property type="match status" value="1"/>
</dbReference>
<dbReference type="Gene3D" id="3.30.1440.10">
    <property type="match status" value="1"/>
</dbReference>
<organism evidence="9 10">
    <name type="scientific">Candidatus Wildermuthbacteria bacterium GWA2_46_15</name>
    <dbReference type="NCBI Taxonomy" id="1802443"/>
    <lineage>
        <taxon>Bacteria</taxon>
        <taxon>Candidatus Wildermuthiibacteriota</taxon>
    </lineage>
</organism>
<evidence type="ECO:0000256" key="6">
    <source>
        <dbReference type="RuleBase" id="RU003930"/>
    </source>
</evidence>
<dbReference type="Pfam" id="PF00673">
    <property type="entry name" value="Ribosomal_L5_C"/>
    <property type="match status" value="1"/>
</dbReference>
<dbReference type="PIRSF" id="PIRSF002161">
    <property type="entry name" value="Ribosomal_L5"/>
    <property type="match status" value="1"/>
</dbReference>
<feature type="domain" description="Large ribosomal subunit protein uL5 C-terminal" evidence="8">
    <location>
        <begin position="91"/>
        <end position="182"/>
    </location>
</feature>
<dbReference type="HAMAP" id="MF_01333_B">
    <property type="entry name" value="Ribosomal_uL5_B"/>
    <property type="match status" value="1"/>
</dbReference>
<dbReference type="EMBL" id="MHTO01000017">
    <property type="protein sequence ID" value="OHA62322.1"/>
    <property type="molecule type" value="Genomic_DNA"/>
</dbReference>
<dbReference type="STRING" id="1802443.A2117_00485"/>
<dbReference type="InterPro" id="IPR020930">
    <property type="entry name" value="Ribosomal_uL5_bac-type"/>
</dbReference>
<keyword evidence="3 5" id="KW-0687">Ribonucleoprotein</keyword>
<dbReference type="GO" id="GO:0019843">
    <property type="term" value="F:rRNA binding"/>
    <property type="evidence" value="ECO:0007669"/>
    <property type="project" value="UniProtKB-UniRule"/>
</dbReference>
<dbReference type="FunFam" id="3.30.1440.10:FF:000001">
    <property type="entry name" value="50S ribosomal protein L5"/>
    <property type="match status" value="1"/>
</dbReference>
<evidence type="ECO:0000256" key="1">
    <source>
        <dbReference type="ARBA" id="ARBA00008553"/>
    </source>
</evidence>
<proteinExistence type="inferred from homology"/>
<dbReference type="InterPro" id="IPR002132">
    <property type="entry name" value="Ribosomal_uL5"/>
</dbReference>
<dbReference type="AlphaFoldDB" id="A0A1G2QQR4"/>
<accession>A0A1G2QQR4</accession>
<evidence type="ECO:0000256" key="5">
    <source>
        <dbReference type="HAMAP-Rule" id="MF_01333"/>
    </source>
</evidence>
<dbReference type="GO" id="GO:0000049">
    <property type="term" value="F:tRNA binding"/>
    <property type="evidence" value="ECO:0007669"/>
    <property type="project" value="UniProtKB-UniRule"/>
</dbReference>
<dbReference type="GO" id="GO:0006412">
    <property type="term" value="P:translation"/>
    <property type="evidence" value="ECO:0007669"/>
    <property type="project" value="UniProtKB-UniRule"/>
</dbReference>
<dbReference type="Pfam" id="PF00281">
    <property type="entry name" value="Ribosomal_L5"/>
    <property type="match status" value="1"/>
</dbReference>
<evidence type="ECO:0000259" key="7">
    <source>
        <dbReference type="Pfam" id="PF00281"/>
    </source>
</evidence>
<dbReference type="SUPFAM" id="SSF55282">
    <property type="entry name" value="RL5-like"/>
    <property type="match status" value="1"/>
</dbReference>
<evidence type="ECO:0000256" key="4">
    <source>
        <dbReference type="ARBA" id="ARBA00035245"/>
    </source>
</evidence>
<keyword evidence="2 5" id="KW-0689">Ribosomal protein</keyword>
<dbReference type="PANTHER" id="PTHR11994">
    <property type="entry name" value="60S RIBOSOMAL PROTEIN L11-RELATED"/>
    <property type="match status" value="1"/>
</dbReference>
<dbReference type="InterPro" id="IPR020929">
    <property type="entry name" value="Ribosomal_uL5_CS"/>
</dbReference>
<dbReference type="PROSITE" id="PS00358">
    <property type="entry name" value="RIBOSOMAL_L5"/>
    <property type="match status" value="1"/>
</dbReference>
<dbReference type="GO" id="GO:0003735">
    <property type="term" value="F:structural constituent of ribosome"/>
    <property type="evidence" value="ECO:0007669"/>
    <property type="project" value="InterPro"/>
</dbReference>